<dbReference type="Gene3D" id="3.30.420.480">
    <property type="entry name" value="Domain of unknown function (DUF4445)"/>
    <property type="match status" value="1"/>
</dbReference>
<dbReference type="AlphaFoldDB" id="A0A1B9F7D6"/>
<dbReference type="InterPro" id="IPR043129">
    <property type="entry name" value="ATPase_NBD"/>
</dbReference>
<gene>
    <name evidence="3" type="ORF">DBT_0793</name>
</gene>
<dbReference type="Pfam" id="PF17651">
    <property type="entry name" value="Raco_middle"/>
    <property type="match status" value="1"/>
</dbReference>
<sequence length="474" mass="51404">MPLSVIKDLSRLTFSEKYDLDCILLTTCGGQKVARVDKATKLRNPLGVAIDLGSTTIVLYLLDLVDGKELARRTYENPQRAHGEDILARILYASKNDGLERLKDEVLDVFNKGIVELTSEIGSSPEDVYFCSIAGNTTMIHFLLGLDPSHICKEPYIPCANTLDILKSKEIGLKIHPEGEVYCFPNVGSYFGGDLLAGIIASGMHTREEISMLIDVGTNAEVVLGNSSWMVACAGAAGPALEGGILTCGMRAEPGAIERVTISPEDLTVTYKTIKGERPKGLCGSGIIDLLAELFVAGLVDPTGKLEPQKCPERMRDIDGETAFVVAFENESYSKAPIFITQSDIKNLIRSKGAMYTILNVVLQSVGIGFEDVDKFYVAGAFGNYIDPEKAVTIGMLPDVPLNKFVGLGNAAGLGAKELLLNQGAIKEANEITKKITYLEMNVRGDFMSQLTGALFLPHTDRSKFPNVWKKIKA</sequence>
<dbReference type="PANTHER" id="PTHR42895:SF1">
    <property type="entry name" value="IRON-SULFUR CLUSTER PROTEIN"/>
    <property type="match status" value="1"/>
</dbReference>
<feature type="domain" description="RACo-like middle region" evidence="2">
    <location>
        <begin position="46"/>
        <end position="206"/>
    </location>
</feature>
<dbReference type="Pfam" id="PF14574">
    <property type="entry name" value="RACo_C_ter"/>
    <property type="match status" value="1"/>
</dbReference>
<dbReference type="InterPro" id="IPR042259">
    <property type="entry name" value="Raco-like_middle_sf"/>
</dbReference>
<comment type="caution">
    <text evidence="3">The sequence shown here is derived from an EMBL/GenBank/DDBJ whole genome shotgun (WGS) entry which is preliminary data.</text>
</comment>
<reference evidence="3 4" key="1">
    <citation type="submission" date="2016-06" db="EMBL/GenBank/DDBJ databases">
        <title>Respiratory ammonification of nitrate coupled to the oxidation of elemental sulfur in deep-sea autotrophic thermophilic bacteria.</title>
        <authorList>
            <person name="Slobodkina G.B."/>
            <person name="Mardanov A.V."/>
            <person name="Ravin N.V."/>
            <person name="Frolova A.A."/>
            <person name="Viryasiv M.B."/>
            <person name="Chernyh N.A."/>
            <person name="Bonch-Osmolovskaya E.A."/>
            <person name="Slobodkin A.I."/>
        </authorList>
    </citation>
    <scope>NUCLEOTIDE SEQUENCE [LARGE SCALE GENOMIC DNA]</scope>
    <source>
        <strain evidence="3 4">S69</strain>
    </source>
</reference>
<organism evidence="3 4">
    <name type="scientific">Dissulfuribacter thermophilus</name>
    <dbReference type="NCBI Taxonomy" id="1156395"/>
    <lineage>
        <taxon>Bacteria</taxon>
        <taxon>Pseudomonadati</taxon>
        <taxon>Thermodesulfobacteriota</taxon>
        <taxon>Dissulfuribacteria</taxon>
        <taxon>Dissulfuribacterales</taxon>
        <taxon>Dissulfuribacteraceae</taxon>
        <taxon>Dissulfuribacter</taxon>
    </lineage>
</organism>
<name>A0A1B9F7D6_9BACT</name>
<dbReference type="STRING" id="1156395.DBT_0793"/>
<dbReference type="InterPro" id="IPR052911">
    <property type="entry name" value="Corrinoid_activation_enz"/>
</dbReference>
<protein>
    <submittedName>
        <fullName evidence="3">Acetyl-CoA synthase corrinoid activation protein</fullName>
    </submittedName>
</protein>
<keyword evidence="4" id="KW-1185">Reference proteome</keyword>
<accession>A0A1B9F7D6</accession>
<dbReference type="Proteomes" id="UP000093080">
    <property type="component" value="Unassembled WGS sequence"/>
</dbReference>
<proteinExistence type="predicted"/>
<feature type="domain" description="RACo C-terminal" evidence="1">
    <location>
        <begin position="209"/>
        <end position="468"/>
    </location>
</feature>
<evidence type="ECO:0000259" key="1">
    <source>
        <dbReference type="Pfam" id="PF14574"/>
    </source>
</evidence>
<dbReference type="InterPro" id="IPR027980">
    <property type="entry name" value="RACo_C"/>
</dbReference>
<evidence type="ECO:0000313" key="4">
    <source>
        <dbReference type="Proteomes" id="UP000093080"/>
    </source>
</evidence>
<evidence type="ECO:0000259" key="2">
    <source>
        <dbReference type="Pfam" id="PF17651"/>
    </source>
</evidence>
<dbReference type="InterPro" id="IPR041414">
    <property type="entry name" value="Raco-like_middle"/>
</dbReference>
<dbReference type="EMBL" id="MAGO01000003">
    <property type="protein sequence ID" value="OCC15868.1"/>
    <property type="molecule type" value="Genomic_DNA"/>
</dbReference>
<dbReference type="SUPFAM" id="SSF53067">
    <property type="entry name" value="Actin-like ATPase domain"/>
    <property type="match status" value="1"/>
</dbReference>
<dbReference type="PANTHER" id="PTHR42895">
    <property type="entry name" value="IRON-SULFUR CLUSTER-BINDING PROTEIN-RELATED"/>
    <property type="match status" value="1"/>
</dbReference>
<evidence type="ECO:0000313" key="3">
    <source>
        <dbReference type="EMBL" id="OCC15868.1"/>
    </source>
</evidence>